<evidence type="ECO:0000259" key="1">
    <source>
        <dbReference type="Pfam" id="PF07157"/>
    </source>
</evidence>
<dbReference type="RefSeq" id="WP_114435519.1">
    <property type="nucleotide sequence ID" value="NZ_QPJI01000023.1"/>
</dbReference>
<gene>
    <name evidence="2" type="ORF">DET61_12341</name>
</gene>
<evidence type="ECO:0000313" key="3">
    <source>
        <dbReference type="Proteomes" id="UP000253647"/>
    </source>
</evidence>
<accession>A0A368X4L8</accession>
<comment type="caution">
    <text evidence="2">The sequence shown here is derived from an EMBL/GenBank/DDBJ whole genome shotgun (WGS) entry which is preliminary data.</text>
</comment>
<reference evidence="2 3" key="1">
    <citation type="submission" date="2018-07" db="EMBL/GenBank/DDBJ databases">
        <title>Freshwater and sediment microbial communities from various areas in North America, analyzing microbe dynamics in response to fracking.</title>
        <authorList>
            <person name="Lamendella R."/>
        </authorList>
    </citation>
    <scope>NUCLEOTIDE SEQUENCE [LARGE SCALE GENOMIC DNA]</scope>
    <source>
        <strain evidence="2 3">105B</strain>
    </source>
</reference>
<name>A0A368X4L8_MARNT</name>
<organism evidence="2 3">
    <name type="scientific">Marinobacter nauticus</name>
    <name type="common">Marinobacter hydrocarbonoclasticus</name>
    <name type="synonym">Marinobacter aquaeolei</name>
    <dbReference type="NCBI Taxonomy" id="2743"/>
    <lineage>
        <taxon>Bacteria</taxon>
        <taxon>Pseudomonadati</taxon>
        <taxon>Pseudomonadota</taxon>
        <taxon>Gammaproteobacteria</taxon>
        <taxon>Pseudomonadales</taxon>
        <taxon>Marinobacteraceae</taxon>
        <taxon>Marinobacter</taxon>
    </lineage>
</organism>
<protein>
    <submittedName>
        <fullName evidence="2">Prophage DNA circulation protein</fullName>
    </submittedName>
</protein>
<feature type="domain" description="DNA circulation N-terminal" evidence="1">
    <location>
        <begin position="12"/>
        <end position="95"/>
    </location>
</feature>
<dbReference type="InterPro" id="IPR009826">
    <property type="entry name" value="DNA_circ_N"/>
</dbReference>
<evidence type="ECO:0000313" key="2">
    <source>
        <dbReference type="EMBL" id="RCW62639.1"/>
    </source>
</evidence>
<proteinExistence type="predicted"/>
<dbReference type="Pfam" id="PF07157">
    <property type="entry name" value="DNA_circ_N"/>
    <property type="match status" value="1"/>
</dbReference>
<sequence>MPWSDRIGEAVATFRGIEIHLERTSQTPGRRVEVHEYPLRDQPYAEDLGRNKREWQVEGFLIGPDYDLARQRLVEAAETPGAGELVHPYYGTHQVVLVGGMRIRESTREGGIARVSFTVVRADDEPRLPRVTQDTQRQVQRTVAEAEQVVLDDFEENFNILELATDRVAAIETGLQKALRGIESTVGDVTGPISELIRSPAELGAQILESIATVRDLVNEPGRALGVYDDLFSAGDEPPVTSPLDPVPRQLQMAAIRAGNNLVRRAAVLQSAQVAAATDWLAADDAIAARDTITAGIELQLTSEFVPANDVYASLTAVRAAVVRDLEQRGAQLPRLRSVTFQQPLPALVVAQKLYGDASRADELISRNRVAHPGRVPAGEALEVLGE</sequence>
<dbReference type="AlphaFoldDB" id="A0A368X4L8"/>
<dbReference type="EMBL" id="QPJI01000023">
    <property type="protein sequence ID" value="RCW62639.1"/>
    <property type="molecule type" value="Genomic_DNA"/>
</dbReference>
<dbReference type="Proteomes" id="UP000253647">
    <property type="component" value="Unassembled WGS sequence"/>
</dbReference>